<protein>
    <submittedName>
        <fullName evidence="1">Uncharacterized protein</fullName>
    </submittedName>
</protein>
<accession>A0A288TY27</accession>
<gene>
    <name evidence="1" type="ORF">EFP01_042</name>
</gene>
<sequence length="69" mass="7677">MTINQVIQKILNRLTIDQLEVTPAMIDVVLEYLPAGLLLTANNEGWDAVEPDLQEVVISNLEKMRGASK</sequence>
<organism evidence="1 2">
    <name type="scientific">Enterococcus phage EFP01</name>
    <dbReference type="NCBI Taxonomy" id="1926594"/>
    <lineage>
        <taxon>Viruses</taxon>
        <taxon>Duplodnaviria</taxon>
        <taxon>Heunggongvirae</taxon>
        <taxon>Uroviricota</taxon>
        <taxon>Caudoviricetes</taxon>
        <taxon>Herelleviridae</taxon>
        <taxon>Brockvirinae</taxon>
        <taxon>Schiekvirus</taxon>
        <taxon>Schiekvirus EFP01</taxon>
    </lineage>
</organism>
<dbReference type="Proteomes" id="UP000224269">
    <property type="component" value="Segment"/>
</dbReference>
<proteinExistence type="predicted"/>
<name>A0A288TY27_9CAUD</name>
<reference evidence="2" key="1">
    <citation type="submission" date="2016-12" db="EMBL/GenBank/DDBJ databases">
        <authorList>
            <person name="Lee J.-H."/>
            <person name="Kim Y.-T."/>
            <person name="Kim J.-H."/>
            <person name="Ryu S.-R."/>
        </authorList>
    </citation>
    <scope>NUCLEOTIDE SEQUENCE [LARGE SCALE GENOMIC DNA]</scope>
</reference>
<evidence type="ECO:0000313" key="1">
    <source>
        <dbReference type="EMBL" id="APZ81969.1"/>
    </source>
</evidence>
<keyword evidence="2" id="KW-1185">Reference proteome</keyword>
<dbReference type="EMBL" id="KY549443">
    <property type="protein sequence ID" value="APZ81969.1"/>
    <property type="molecule type" value="Genomic_DNA"/>
</dbReference>
<evidence type="ECO:0000313" key="2">
    <source>
        <dbReference type="Proteomes" id="UP000224269"/>
    </source>
</evidence>